<keyword evidence="1" id="KW-0732">Signal</keyword>
<proteinExistence type="predicted"/>
<dbReference type="AlphaFoldDB" id="A0A9N9S033"/>
<evidence type="ECO:0000313" key="2">
    <source>
        <dbReference type="EMBL" id="CAG9806847.1"/>
    </source>
</evidence>
<evidence type="ECO:0000256" key="1">
    <source>
        <dbReference type="SAM" id="SignalP"/>
    </source>
</evidence>
<name>A0A9N9S033_9DIPT</name>
<keyword evidence="3" id="KW-1185">Reference proteome</keyword>
<evidence type="ECO:0000313" key="3">
    <source>
        <dbReference type="Proteomes" id="UP001153620"/>
    </source>
</evidence>
<reference evidence="2" key="2">
    <citation type="submission" date="2022-10" db="EMBL/GenBank/DDBJ databases">
        <authorList>
            <consortium name="ENA_rothamsted_submissions"/>
            <consortium name="culmorum"/>
            <person name="King R."/>
        </authorList>
    </citation>
    <scope>NUCLEOTIDE SEQUENCE</scope>
</reference>
<dbReference type="EMBL" id="OU895879">
    <property type="protein sequence ID" value="CAG9806847.1"/>
    <property type="molecule type" value="Genomic_DNA"/>
</dbReference>
<reference evidence="2" key="1">
    <citation type="submission" date="2022-01" db="EMBL/GenBank/DDBJ databases">
        <authorList>
            <person name="King R."/>
        </authorList>
    </citation>
    <scope>NUCLEOTIDE SEQUENCE</scope>
</reference>
<protein>
    <submittedName>
        <fullName evidence="2">Uncharacterized protein</fullName>
    </submittedName>
</protein>
<sequence>MFIRQLFIVFCILMMFYVNSNMGAATGSSNDDNTEHKQCNSGVGKCVPFLLCKETFEEGKNSGDSKTSIDNECTDTYELCCRTENIKDSID</sequence>
<feature type="chain" id="PRO_5040167596" evidence="1">
    <location>
        <begin position="24"/>
        <end position="91"/>
    </location>
</feature>
<dbReference type="Proteomes" id="UP001153620">
    <property type="component" value="Chromosome 3"/>
</dbReference>
<gene>
    <name evidence="2" type="ORF">CHIRRI_LOCUS9701</name>
</gene>
<organism evidence="2 3">
    <name type="scientific">Chironomus riparius</name>
    <dbReference type="NCBI Taxonomy" id="315576"/>
    <lineage>
        <taxon>Eukaryota</taxon>
        <taxon>Metazoa</taxon>
        <taxon>Ecdysozoa</taxon>
        <taxon>Arthropoda</taxon>
        <taxon>Hexapoda</taxon>
        <taxon>Insecta</taxon>
        <taxon>Pterygota</taxon>
        <taxon>Neoptera</taxon>
        <taxon>Endopterygota</taxon>
        <taxon>Diptera</taxon>
        <taxon>Nematocera</taxon>
        <taxon>Chironomoidea</taxon>
        <taxon>Chironomidae</taxon>
        <taxon>Chironominae</taxon>
        <taxon>Chironomus</taxon>
    </lineage>
</organism>
<accession>A0A9N9S033</accession>
<feature type="signal peptide" evidence="1">
    <location>
        <begin position="1"/>
        <end position="23"/>
    </location>
</feature>